<reference evidence="1 2" key="1">
    <citation type="submission" date="2018-10" db="EMBL/GenBank/DDBJ databases">
        <title>Genomic Encyclopedia of Archaeal and Bacterial Type Strains, Phase II (KMG-II): from individual species to whole genera.</title>
        <authorList>
            <person name="Goeker M."/>
        </authorList>
    </citation>
    <scope>NUCLEOTIDE SEQUENCE [LARGE SCALE GENOMIC DNA]</scope>
    <source>
        <strain evidence="1 2">DSM 14219</strain>
    </source>
</reference>
<keyword evidence="2" id="KW-1185">Reference proteome</keyword>
<protein>
    <submittedName>
        <fullName evidence="1">Uncharacterized protein</fullName>
    </submittedName>
</protein>
<dbReference type="EMBL" id="RBXB01000001">
    <property type="protein sequence ID" value="RKT01082.1"/>
    <property type="molecule type" value="Genomic_DNA"/>
</dbReference>
<dbReference type="RefSeq" id="WP_121460026.1">
    <property type="nucleotide sequence ID" value="NZ_RBXB01000001.1"/>
</dbReference>
<comment type="caution">
    <text evidence="1">The sequence shown here is derived from an EMBL/GenBank/DDBJ whole genome shotgun (WGS) entry which is preliminary data.</text>
</comment>
<dbReference type="Proteomes" id="UP000272428">
    <property type="component" value="Unassembled WGS sequence"/>
</dbReference>
<accession>A0A495SNI2</accession>
<dbReference type="AlphaFoldDB" id="A0A495SNI2"/>
<dbReference type="OrthoDB" id="1263870at2"/>
<organism evidence="1 2">
    <name type="scientific">Chryseobacterium defluvii</name>
    <dbReference type="NCBI Taxonomy" id="160396"/>
    <lineage>
        <taxon>Bacteria</taxon>
        <taxon>Pseudomonadati</taxon>
        <taxon>Bacteroidota</taxon>
        <taxon>Flavobacteriia</taxon>
        <taxon>Flavobacteriales</taxon>
        <taxon>Weeksellaceae</taxon>
        <taxon>Chryseobacterium group</taxon>
        <taxon>Chryseobacterium</taxon>
    </lineage>
</organism>
<evidence type="ECO:0000313" key="2">
    <source>
        <dbReference type="Proteomes" id="UP000272428"/>
    </source>
</evidence>
<proteinExistence type="predicted"/>
<evidence type="ECO:0000313" key="1">
    <source>
        <dbReference type="EMBL" id="RKT01082.1"/>
    </source>
</evidence>
<gene>
    <name evidence="1" type="ORF">BCF58_0293</name>
</gene>
<name>A0A495SNI2_9FLAO</name>
<sequence length="90" mass="10479">MRKDQTNNFKFYQFLSDQGYSKETIRDSTGKAFCYNYQKEVAEKTWNAVTIFNNGTFTASSHSGKLEFQKQPLPQSKEEAEKILKIIEII</sequence>